<evidence type="ECO:0008006" key="4">
    <source>
        <dbReference type="Google" id="ProtNLM"/>
    </source>
</evidence>
<dbReference type="PANTHER" id="PTHR31374:SF206">
    <property type="entry name" value="F5M15.19"/>
    <property type="match status" value="1"/>
</dbReference>
<comment type="similarity">
    <text evidence="1">Belongs to the ARG7 family.</text>
</comment>
<proteinExistence type="inferred from homology"/>
<evidence type="ECO:0000313" key="3">
    <source>
        <dbReference type="Proteomes" id="UP000607653"/>
    </source>
</evidence>
<dbReference type="EMBL" id="DUZY01000005">
    <property type="protein sequence ID" value="DAD41768.1"/>
    <property type="molecule type" value="Genomic_DNA"/>
</dbReference>
<dbReference type="GO" id="GO:0009733">
    <property type="term" value="P:response to auxin"/>
    <property type="evidence" value="ECO:0007669"/>
    <property type="project" value="InterPro"/>
</dbReference>
<organism evidence="2 3">
    <name type="scientific">Nelumbo nucifera</name>
    <name type="common">Sacred lotus</name>
    <dbReference type="NCBI Taxonomy" id="4432"/>
    <lineage>
        <taxon>Eukaryota</taxon>
        <taxon>Viridiplantae</taxon>
        <taxon>Streptophyta</taxon>
        <taxon>Embryophyta</taxon>
        <taxon>Tracheophyta</taxon>
        <taxon>Spermatophyta</taxon>
        <taxon>Magnoliopsida</taxon>
        <taxon>Proteales</taxon>
        <taxon>Nelumbonaceae</taxon>
        <taxon>Nelumbo</taxon>
    </lineage>
</organism>
<dbReference type="AlphaFoldDB" id="A0A822ZJ73"/>
<reference evidence="2 3" key="1">
    <citation type="journal article" date="2020" name="Mol. Biol. Evol.">
        <title>Distinct Expression and Methylation Patterns for Genes with Different Fates following a Single Whole-Genome Duplication in Flowering Plants.</title>
        <authorList>
            <person name="Shi T."/>
            <person name="Rahmani R.S."/>
            <person name="Gugger P.F."/>
            <person name="Wang M."/>
            <person name="Li H."/>
            <person name="Zhang Y."/>
            <person name="Li Z."/>
            <person name="Wang Q."/>
            <person name="Van de Peer Y."/>
            <person name="Marchal K."/>
            <person name="Chen J."/>
        </authorList>
    </citation>
    <scope>NUCLEOTIDE SEQUENCE [LARGE SCALE GENOMIC DNA]</scope>
    <source>
        <tissue evidence="2">Leaf</tissue>
    </source>
</reference>
<keyword evidence="3" id="KW-1185">Reference proteome</keyword>
<evidence type="ECO:0000313" key="2">
    <source>
        <dbReference type="EMBL" id="DAD41768.1"/>
    </source>
</evidence>
<dbReference type="InterPro" id="IPR003676">
    <property type="entry name" value="SAUR_fam"/>
</dbReference>
<dbReference type="Pfam" id="PF02519">
    <property type="entry name" value="Auxin_inducible"/>
    <property type="match status" value="1"/>
</dbReference>
<accession>A0A822ZJ73</accession>
<evidence type="ECO:0000256" key="1">
    <source>
        <dbReference type="ARBA" id="ARBA00006974"/>
    </source>
</evidence>
<sequence>MMMRRSSNKFSEIVEKWRKRRKGHFAVYAKEGKRRFVVPLYYLKHPIFRVLLEMAEEEFGSTVRGPLKVPCEEELVDYILSLLRKINPPVDEEDRAFVSTSIICRGSSSISLFPLFHSHNHQGGQRTIHVV</sequence>
<gene>
    <name evidence="2" type="ORF">HUJ06_016091</name>
</gene>
<protein>
    <recommendedName>
        <fullName evidence="4">Auxin-responsive protein SAUR36-like</fullName>
    </recommendedName>
</protein>
<dbReference type="PANTHER" id="PTHR31374">
    <property type="entry name" value="AUXIN-INDUCED PROTEIN-LIKE-RELATED"/>
    <property type="match status" value="1"/>
</dbReference>
<comment type="caution">
    <text evidence="2">The sequence shown here is derived from an EMBL/GenBank/DDBJ whole genome shotgun (WGS) entry which is preliminary data.</text>
</comment>
<dbReference type="Proteomes" id="UP000607653">
    <property type="component" value="Unassembled WGS sequence"/>
</dbReference>
<name>A0A822ZJ73_NELNU</name>